<dbReference type="STRING" id="1079859.SAMN04515674_103359"/>
<sequence>MKTIFDTSTREDLIHRISRIKGDSEAVWGKMNLCQMMIHCIKWEEMALGKKKYKQSLLGRIFGKMALKDFVKDETPFKRNVPTVPEFKIKEQAGNVDELKEKWISLMKEYEQFTNNHFMHPFFGELTKEQTGILAYKHTDHHLRQFNA</sequence>
<keyword evidence="2" id="KW-1185">Reference proteome</keyword>
<evidence type="ECO:0008006" key="3">
    <source>
        <dbReference type="Google" id="ProtNLM"/>
    </source>
</evidence>
<organism evidence="1 2">
    <name type="scientific">Pseudarcicella hirudinis</name>
    <dbReference type="NCBI Taxonomy" id="1079859"/>
    <lineage>
        <taxon>Bacteria</taxon>
        <taxon>Pseudomonadati</taxon>
        <taxon>Bacteroidota</taxon>
        <taxon>Cytophagia</taxon>
        <taxon>Cytophagales</taxon>
        <taxon>Flectobacillaceae</taxon>
        <taxon>Pseudarcicella</taxon>
    </lineage>
</organism>
<dbReference type="SUPFAM" id="SSF109854">
    <property type="entry name" value="DinB/YfiT-like putative metalloenzymes"/>
    <property type="match status" value="1"/>
</dbReference>
<evidence type="ECO:0000313" key="1">
    <source>
        <dbReference type="EMBL" id="SFP49579.1"/>
    </source>
</evidence>
<dbReference type="InterPro" id="IPR034660">
    <property type="entry name" value="DinB/YfiT-like"/>
</dbReference>
<proteinExistence type="predicted"/>
<dbReference type="Proteomes" id="UP000199306">
    <property type="component" value="Unassembled WGS sequence"/>
</dbReference>
<protein>
    <recommendedName>
        <fullName evidence="3">DUF1569 domain-containing protein</fullName>
    </recommendedName>
</protein>
<dbReference type="Gene3D" id="1.20.120.450">
    <property type="entry name" value="dinb family like domain"/>
    <property type="match status" value="1"/>
</dbReference>
<name>A0A1I5QTH1_9BACT</name>
<dbReference type="InterPro" id="IPR011463">
    <property type="entry name" value="DUF1569"/>
</dbReference>
<dbReference type="OrthoDB" id="2599194at2"/>
<evidence type="ECO:0000313" key="2">
    <source>
        <dbReference type="Proteomes" id="UP000199306"/>
    </source>
</evidence>
<dbReference type="EMBL" id="FOXH01000003">
    <property type="protein sequence ID" value="SFP49579.1"/>
    <property type="molecule type" value="Genomic_DNA"/>
</dbReference>
<reference evidence="1 2" key="1">
    <citation type="submission" date="2016-10" db="EMBL/GenBank/DDBJ databases">
        <authorList>
            <person name="de Groot N.N."/>
        </authorList>
    </citation>
    <scope>NUCLEOTIDE SEQUENCE [LARGE SCALE GENOMIC DNA]</scope>
    <source>
        <strain evidence="2">E92,LMG 26720,CCM 7988</strain>
    </source>
</reference>
<dbReference type="RefSeq" id="WP_092014650.1">
    <property type="nucleotide sequence ID" value="NZ_FOXH01000003.1"/>
</dbReference>
<gene>
    <name evidence="1" type="ORF">SAMN04515674_103359</name>
</gene>
<dbReference type="Pfam" id="PF07606">
    <property type="entry name" value="DUF1569"/>
    <property type="match status" value="1"/>
</dbReference>
<accession>A0A1I5QTH1</accession>
<dbReference type="AlphaFoldDB" id="A0A1I5QTH1"/>